<dbReference type="AlphaFoldDB" id="C8VWK1"/>
<proteinExistence type="predicted"/>
<organism evidence="1 2">
    <name type="scientific">Desulfofarcimen acetoxidans (strain ATCC 49208 / DSM 771 / KCTC 5769 / VKM B-1644 / 5575)</name>
    <name type="common">Desulfotomaculum acetoxidans</name>
    <dbReference type="NCBI Taxonomy" id="485916"/>
    <lineage>
        <taxon>Bacteria</taxon>
        <taxon>Bacillati</taxon>
        <taxon>Bacillota</taxon>
        <taxon>Clostridia</taxon>
        <taxon>Eubacteriales</taxon>
        <taxon>Peptococcaceae</taxon>
        <taxon>Desulfofarcimen</taxon>
    </lineage>
</organism>
<keyword evidence="2" id="KW-1185">Reference proteome</keyword>
<dbReference type="HOGENOM" id="CLU_2933800_0_0_9"/>
<dbReference type="KEGG" id="dae:Dtox_3655"/>
<evidence type="ECO:0000313" key="1">
    <source>
        <dbReference type="EMBL" id="ACV64365.1"/>
    </source>
</evidence>
<protein>
    <submittedName>
        <fullName evidence="1">Uncharacterized protein</fullName>
    </submittedName>
</protein>
<dbReference type="STRING" id="485916.Dtox_3655"/>
<dbReference type="RefSeq" id="WP_015759052.1">
    <property type="nucleotide sequence ID" value="NC_013216.1"/>
</dbReference>
<gene>
    <name evidence="1" type="ordered locus">Dtox_3655</name>
</gene>
<dbReference type="Proteomes" id="UP000002217">
    <property type="component" value="Chromosome"/>
</dbReference>
<name>C8VWK1_DESAS</name>
<accession>C8VWK1</accession>
<reference evidence="1 2" key="1">
    <citation type="journal article" date="2009" name="Stand. Genomic Sci.">
        <title>Complete genome sequence of Desulfotomaculum acetoxidans type strain (5575).</title>
        <authorList>
            <person name="Spring S."/>
            <person name="Lapidus A."/>
            <person name="Schroder M."/>
            <person name="Gleim D."/>
            <person name="Sims D."/>
            <person name="Meincke L."/>
            <person name="Glavina Del Rio T."/>
            <person name="Tice H."/>
            <person name="Copeland A."/>
            <person name="Cheng J.F."/>
            <person name="Lucas S."/>
            <person name="Chen F."/>
            <person name="Nolan M."/>
            <person name="Bruce D."/>
            <person name="Goodwin L."/>
            <person name="Pitluck S."/>
            <person name="Ivanova N."/>
            <person name="Mavromatis K."/>
            <person name="Mikhailova N."/>
            <person name="Pati A."/>
            <person name="Chen A."/>
            <person name="Palaniappan K."/>
            <person name="Land M."/>
            <person name="Hauser L."/>
            <person name="Chang Y.J."/>
            <person name="Jeffries C.D."/>
            <person name="Chain P."/>
            <person name="Saunders E."/>
            <person name="Brettin T."/>
            <person name="Detter J.C."/>
            <person name="Goker M."/>
            <person name="Bristow J."/>
            <person name="Eisen J.A."/>
            <person name="Markowitz V."/>
            <person name="Hugenholtz P."/>
            <person name="Kyrpides N.C."/>
            <person name="Klenk H.P."/>
            <person name="Han C."/>
        </authorList>
    </citation>
    <scope>NUCLEOTIDE SEQUENCE [LARGE SCALE GENOMIC DNA]</scope>
    <source>
        <strain evidence="2">ATCC 49208 / DSM 771 / VKM B-1644</strain>
    </source>
</reference>
<evidence type="ECO:0000313" key="2">
    <source>
        <dbReference type="Proteomes" id="UP000002217"/>
    </source>
</evidence>
<dbReference type="EMBL" id="CP001720">
    <property type="protein sequence ID" value="ACV64365.1"/>
    <property type="molecule type" value="Genomic_DNA"/>
</dbReference>
<sequence>MFYRLCRAVVGELANQFPPVLVVTTSTKRAAHIQQRVKNENTAGLEFKVMLLNEIKEGLL</sequence>